<dbReference type="InterPro" id="IPR036515">
    <property type="entry name" value="Transposase_17_sf"/>
</dbReference>
<accession>A0A286U1Z1</accession>
<dbReference type="PANTHER" id="PTHR36966">
    <property type="entry name" value="REP-ASSOCIATED TYROSINE TRANSPOSASE"/>
    <property type="match status" value="1"/>
</dbReference>
<feature type="domain" description="Transposase IS200-like" evidence="1">
    <location>
        <begin position="27"/>
        <end position="190"/>
    </location>
</feature>
<dbReference type="PANTHER" id="PTHR36966:SF1">
    <property type="entry name" value="REP-ASSOCIATED TYROSINE TRANSPOSASE"/>
    <property type="match status" value="1"/>
</dbReference>
<comment type="caution">
    <text evidence="2">The sequence shown here is derived from an EMBL/GenBank/DDBJ whole genome shotgun (WGS) entry which is preliminary data.</text>
</comment>
<dbReference type="SUPFAM" id="SSF143422">
    <property type="entry name" value="Transposase IS200-like"/>
    <property type="match status" value="1"/>
</dbReference>
<dbReference type="SMART" id="SM01321">
    <property type="entry name" value="Y1_Tnp"/>
    <property type="match status" value="1"/>
</dbReference>
<dbReference type="Gene3D" id="3.30.70.1290">
    <property type="entry name" value="Transposase IS200-like"/>
    <property type="match status" value="1"/>
</dbReference>
<organism evidence="2 3">
    <name type="scientific">Candidatus Scalindua japonica</name>
    <dbReference type="NCBI Taxonomy" id="1284222"/>
    <lineage>
        <taxon>Bacteria</taxon>
        <taxon>Pseudomonadati</taxon>
        <taxon>Planctomycetota</taxon>
        <taxon>Candidatus Brocadiia</taxon>
        <taxon>Candidatus Brocadiales</taxon>
        <taxon>Candidatus Scalinduaceae</taxon>
        <taxon>Candidatus Scalindua</taxon>
    </lineage>
</organism>
<dbReference type="GO" id="GO:0006313">
    <property type="term" value="P:DNA transposition"/>
    <property type="evidence" value="ECO:0007669"/>
    <property type="project" value="InterPro"/>
</dbReference>
<dbReference type="InterPro" id="IPR002686">
    <property type="entry name" value="Transposase_17"/>
</dbReference>
<dbReference type="Pfam" id="PF01797">
    <property type="entry name" value="Y1_Tnp"/>
    <property type="match status" value="1"/>
</dbReference>
<dbReference type="Proteomes" id="UP000218542">
    <property type="component" value="Unassembled WGS sequence"/>
</dbReference>
<sequence>MEIVNHTENVKTKHGRRSIRLKEYDYSREGAYFVTICLQDKECLLGEAIESKTVLNDAGEMVEKWWSVLPEKYSTISLDEYIIMPNHMHGIIIINGPSVSVGADQCVCPTDYPTRKNREMIKSKHIGLPLRGLPQHMQWFKTMTTNEYIRNVKNVNWKPFNKRFWQRNYYEHIVRNEDSLDRIREYIINNPMKWQYDRENPEHIKDKDYDKKWDYIENVIYNNVNP</sequence>
<keyword evidence="3" id="KW-1185">Reference proteome</keyword>
<evidence type="ECO:0000313" key="3">
    <source>
        <dbReference type="Proteomes" id="UP000218542"/>
    </source>
</evidence>
<evidence type="ECO:0000259" key="1">
    <source>
        <dbReference type="SMART" id="SM01321"/>
    </source>
</evidence>
<dbReference type="AlphaFoldDB" id="A0A286U1Z1"/>
<protein>
    <submittedName>
        <fullName evidence="2">Transposase and inactivated derivatives</fullName>
    </submittedName>
</protein>
<name>A0A286U1Z1_9BACT</name>
<dbReference type="InterPro" id="IPR052715">
    <property type="entry name" value="RAYT_transposase"/>
</dbReference>
<dbReference type="GO" id="GO:0004803">
    <property type="term" value="F:transposase activity"/>
    <property type="evidence" value="ECO:0007669"/>
    <property type="project" value="InterPro"/>
</dbReference>
<proteinExistence type="predicted"/>
<gene>
    <name evidence="2" type="ORF">SCALIN_C28_0358</name>
</gene>
<dbReference type="EMBL" id="BAOS01000028">
    <property type="protein sequence ID" value="GAX62154.1"/>
    <property type="molecule type" value="Genomic_DNA"/>
</dbReference>
<evidence type="ECO:0000313" key="2">
    <source>
        <dbReference type="EMBL" id="GAX62154.1"/>
    </source>
</evidence>
<reference evidence="3" key="1">
    <citation type="journal article" date="2017" name="Environ. Microbiol. Rep.">
        <title>Genetic Diversity of Marine Anaerobic Ammonium-Oxidizing Bacteria as Revealed by Genomic and Proteomic Analyses of 'Candidatus Scalindua japonica'.</title>
        <authorList>
            <person name="Oshiki M."/>
            <person name="Mizuto K."/>
            <person name="Kimura Z."/>
            <person name="Kindaichi T."/>
            <person name="Satoh H."/>
            <person name="Okabe S."/>
        </authorList>
    </citation>
    <scope>NUCLEOTIDE SEQUENCE [LARGE SCALE GENOMIC DNA]</scope>
    <source>
        <strain evidence="3">husup-a2</strain>
    </source>
</reference>
<dbReference type="GO" id="GO:0043565">
    <property type="term" value="F:sequence-specific DNA binding"/>
    <property type="evidence" value="ECO:0007669"/>
    <property type="project" value="TreeGrafter"/>
</dbReference>